<name>A0A2M8KU40_9BACT</name>
<dbReference type="GO" id="GO:0070181">
    <property type="term" value="F:small ribosomal subunit rRNA binding"/>
    <property type="evidence" value="ECO:0007669"/>
    <property type="project" value="TreeGrafter"/>
</dbReference>
<dbReference type="EMBL" id="PFEE01000068">
    <property type="protein sequence ID" value="PJE63446.1"/>
    <property type="molecule type" value="Genomic_DNA"/>
</dbReference>
<dbReference type="Pfam" id="PF01084">
    <property type="entry name" value="Ribosomal_S18"/>
    <property type="match status" value="1"/>
</dbReference>
<dbReference type="AlphaFoldDB" id="A0A2M8KU40"/>
<accession>A0A2M8KU40</accession>
<dbReference type="SUPFAM" id="SSF46911">
    <property type="entry name" value="Ribosomal protein S18"/>
    <property type="match status" value="1"/>
</dbReference>
<reference evidence="6" key="1">
    <citation type="submission" date="2017-09" db="EMBL/GenBank/DDBJ databases">
        <title>Depth-based differentiation of microbial function through sediment-hosted aquifers and enrichment of novel symbionts in the deep terrestrial subsurface.</title>
        <authorList>
            <person name="Probst A.J."/>
            <person name="Ladd B."/>
            <person name="Jarett J.K."/>
            <person name="Geller-Mcgrath D.E."/>
            <person name="Sieber C.M.K."/>
            <person name="Emerson J.B."/>
            <person name="Anantharaman K."/>
            <person name="Thomas B.C."/>
            <person name="Malmstrom R."/>
            <person name="Stieglmeier M."/>
            <person name="Klingl A."/>
            <person name="Woyke T."/>
            <person name="Ryan C.M."/>
            <person name="Banfield J.F."/>
        </authorList>
    </citation>
    <scope>NUCLEOTIDE SEQUENCE [LARGE SCALE GENOMIC DNA]</scope>
</reference>
<organism evidence="5 6">
    <name type="scientific">Candidatus Roizmanbacteria bacterium CG10_big_fil_rev_8_21_14_0_10_45_7</name>
    <dbReference type="NCBI Taxonomy" id="1974854"/>
    <lineage>
        <taxon>Bacteria</taxon>
        <taxon>Candidatus Roizmaniibacteriota</taxon>
    </lineage>
</organism>
<sequence>MASCYFCTQNVEPSYKEYEALKKFLSYRGKIVSSEKSRVCALHQRKLARAIKQARQMALLPYVVYEE</sequence>
<dbReference type="InterPro" id="IPR036870">
    <property type="entry name" value="Ribosomal_bS18_sf"/>
</dbReference>
<dbReference type="PRINTS" id="PR00974">
    <property type="entry name" value="RIBOSOMALS18"/>
</dbReference>
<dbReference type="GO" id="GO:0022627">
    <property type="term" value="C:cytosolic small ribosomal subunit"/>
    <property type="evidence" value="ECO:0007669"/>
    <property type="project" value="TreeGrafter"/>
</dbReference>
<dbReference type="InterPro" id="IPR001648">
    <property type="entry name" value="Ribosomal_bS18"/>
</dbReference>
<evidence type="ECO:0000313" key="5">
    <source>
        <dbReference type="EMBL" id="PJE63446.1"/>
    </source>
</evidence>
<comment type="similarity">
    <text evidence="1 4">Belongs to the bacterial ribosomal protein bS18 family.</text>
</comment>
<comment type="caution">
    <text evidence="5">The sequence shown here is derived from an EMBL/GenBank/DDBJ whole genome shotgun (WGS) entry which is preliminary data.</text>
</comment>
<evidence type="ECO:0000313" key="6">
    <source>
        <dbReference type="Proteomes" id="UP000231569"/>
    </source>
</evidence>
<dbReference type="GO" id="GO:0006412">
    <property type="term" value="P:translation"/>
    <property type="evidence" value="ECO:0007669"/>
    <property type="project" value="InterPro"/>
</dbReference>
<dbReference type="PANTHER" id="PTHR13479">
    <property type="entry name" value="30S RIBOSOMAL PROTEIN S18"/>
    <property type="match status" value="1"/>
</dbReference>
<gene>
    <name evidence="5" type="primary">rpsR</name>
    <name evidence="5" type="ORF">COU89_03285</name>
</gene>
<evidence type="ECO:0000256" key="1">
    <source>
        <dbReference type="ARBA" id="ARBA00005589"/>
    </source>
</evidence>
<proteinExistence type="inferred from homology"/>
<dbReference type="NCBIfam" id="TIGR00165">
    <property type="entry name" value="S18"/>
    <property type="match status" value="1"/>
</dbReference>
<dbReference type="Proteomes" id="UP000231569">
    <property type="component" value="Unassembled WGS sequence"/>
</dbReference>
<dbReference type="GO" id="GO:0003735">
    <property type="term" value="F:structural constituent of ribosome"/>
    <property type="evidence" value="ECO:0007669"/>
    <property type="project" value="InterPro"/>
</dbReference>
<keyword evidence="3 4" id="KW-0687">Ribonucleoprotein</keyword>
<evidence type="ECO:0000256" key="4">
    <source>
        <dbReference type="RuleBase" id="RU003910"/>
    </source>
</evidence>
<evidence type="ECO:0000256" key="2">
    <source>
        <dbReference type="ARBA" id="ARBA00022980"/>
    </source>
</evidence>
<keyword evidence="2 4" id="KW-0689">Ribosomal protein</keyword>
<protein>
    <submittedName>
        <fullName evidence="5">30S ribosomal protein S18</fullName>
    </submittedName>
</protein>
<dbReference type="Gene3D" id="4.10.640.10">
    <property type="entry name" value="Ribosomal protein S18"/>
    <property type="match status" value="1"/>
</dbReference>
<evidence type="ECO:0000256" key="3">
    <source>
        <dbReference type="ARBA" id="ARBA00023274"/>
    </source>
</evidence>
<dbReference type="PANTHER" id="PTHR13479:SF40">
    <property type="entry name" value="SMALL RIBOSOMAL SUBUNIT PROTEIN BS18M"/>
    <property type="match status" value="1"/>
</dbReference>